<evidence type="ECO:0000313" key="3">
    <source>
        <dbReference type="Proteomes" id="UP000310200"/>
    </source>
</evidence>
<evidence type="ECO:0000313" key="2">
    <source>
        <dbReference type="EMBL" id="TGZ32524.1"/>
    </source>
</evidence>
<keyword evidence="1" id="KW-0812">Transmembrane</keyword>
<proteinExistence type="predicted"/>
<keyword evidence="3" id="KW-1185">Reference proteome</keyword>
<evidence type="ECO:0000256" key="1">
    <source>
        <dbReference type="SAM" id="Phobius"/>
    </source>
</evidence>
<gene>
    <name evidence="2" type="ORF">DBV15_05370</name>
</gene>
<sequence length="194" mass="21616">MYFAINGSPTSDKLTVIKTDRSNDGALQHLDILPVGHLQLRRVVLVEVDDHQLVELARRAARLRHPLSVLLPQQALQQGVMVRRVVAGRATALAVAGVEALRVHDELEALQVLEHHRQLVPAALLVVVALALAASALVQRHQLLGDYIHGKFRAHRGQQLGPLSTFYTVSQRERTFPVTLLHETRPPKKKREPI</sequence>
<accession>A0A4V3S689</accession>
<reference evidence="2 3" key="1">
    <citation type="journal article" date="2019" name="Philos. Trans. R. Soc. Lond., B, Biol. Sci.">
        <title>Ant behaviour and brain gene expression of defending hosts depend on the ecological success of the intruding social parasite.</title>
        <authorList>
            <person name="Kaur R."/>
            <person name="Stoldt M."/>
            <person name="Jongepier E."/>
            <person name="Feldmeyer B."/>
            <person name="Menzel F."/>
            <person name="Bornberg-Bauer E."/>
            <person name="Foitzik S."/>
        </authorList>
    </citation>
    <scope>NUCLEOTIDE SEQUENCE [LARGE SCALE GENOMIC DNA]</scope>
    <source>
        <tissue evidence="2">Whole body</tissue>
    </source>
</reference>
<keyword evidence="1" id="KW-0472">Membrane</keyword>
<protein>
    <submittedName>
        <fullName evidence="2">Uncharacterized protein</fullName>
    </submittedName>
</protein>
<organism evidence="2 3">
    <name type="scientific">Temnothorax longispinosus</name>
    <dbReference type="NCBI Taxonomy" id="300112"/>
    <lineage>
        <taxon>Eukaryota</taxon>
        <taxon>Metazoa</taxon>
        <taxon>Ecdysozoa</taxon>
        <taxon>Arthropoda</taxon>
        <taxon>Hexapoda</taxon>
        <taxon>Insecta</taxon>
        <taxon>Pterygota</taxon>
        <taxon>Neoptera</taxon>
        <taxon>Endopterygota</taxon>
        <taxon>Hymenoptera</taxon>
        <taxon>Apocrita</taxon>
        <taxon>Aculeata</taxon>
        <taxon>Formicoidea</taxon>
        <taxon>Formicidae</taxon>
        <taxon>Myrmicinae</taxon>
        <taxon>Temnothorax</taxon>
    </lineage>
</organism>
<name>A0A4V3S689_9HYME</name>
<feature type="transmembrane region" description="Helical" evidence="1">
    <location>
        <begin position="119"/>
        <end position="138"/>
    </location>
</feature>
<dbReference type="AlphaFoldDB" id="A0A4V3S689"/>
<dbReference type="Proteomes" id="UP000310200">
    <property type="component" value="Unassembled WGS sequence"/>
</dbReference>
<keyword evidence="1" id="KW-1133">Transmembrane helix</keyword>
<comment type="caution">
    <text evidence="2">The sequence shown here is derived from an EMBL/GenBank/DDBJ whole genome shotgun (WGS) entry which is preliminary data.</text>
</comment>
<dbReference type="EMBL" id="QBLH01003819">
    <property type="protein sequence ID" value="TGZ32524.1"/>
    <property type="molecule type" value="Genomic_DNA"/>
</dbReference>